<feature type="compositionally biased region" description="Pro residues" evidence="1">
    <location>
        <begin position="267"/>
        <end position="279"/>
    </location>
</feature>
<reference evidence="2" key="1">
    <citation type="journal article" date="2020" name="Stud. Mycol.">
        <title>101 Dothideomycetes genomes: a test case for predicting lifestyles and emergence of pathogens.</title>
        <authorList>
            <person name="Haridas S."/>
            <person name="Albert R."/>
            <person name="Binder M."/>
            <person name="Bloem J."/>
            <person name="Labutti K."/>
            <person name="Salamov A."/>
            <person name="Andreopoulos B."/>
            <person name="Baker S."/>
            <person name="Barry K."/>
            <person name="Bills G."/>
            <person name="Bluhm B."/>
            <person name="Cannon C."/>
            <person name="Castanera R."/>
            <person name="Culley D."/>
            <person name="Daum C."/>
            <person name="Ezra D."/>
            <person name="Gonzalez J."/>
            <person name="Henrissat B."/>
            <person name="Kuo A."/>
            <person name="Liang C."/>
            <person name="Lipzen A."/>
            <person name="Lutzoni F."/>
            <person name="Magnuson J."/>
            <person name="Mondo S."/>
            <person name="Nolan M."/>
            <person name="Ohm R."/>
            <person name="Pangilinan J."/>
            <person name="Park H.-J."/>
            <person name="Ramirez L."/>
            <person name="Alfaro M."/>
            <person name="Sun H."/>
            <person name="Tritt A."/>
            <person name="Yoshinaga Y."/>
            <person name="Zwiers L.-H."/>
            <person name="Turgeon B."/>
            <person name="Goodwin S."/>
            <person name="Spatafora J."/>
            <person name="Crous P."/>
            <person name="Grigoriev I."/>
        </authorList>
    </citation>
    <scope>NUCLEOTIDE SEQUENCE</scope>
    <source>
        <strain evidence="2">CBS 125425</strain>
    </source>
</reference>
<organism evidence="2 3">
    <name type="scientific">Polyplosphaeria fusca</name>
    <dbReference type="NCBI Taxonomy" id="682080"/>
    <lineage>
        <taxon>Eukaryota</taxon>
        <taxon>Fungi</taxon>
        <taxon>Dikarya</taxon>
        <taxon>Ascomycota</taxon>
        <taxon>Pezizomycotina</taxon>
        <taxon>Dothideomycetes</taxon>
        <taxon>Pleosporomycetidae</taxon>
        <taxon>Pleosporales</taxon>
        <taxon>Tetraplosphaeriaceae</taxon>
        <taxon>Polyplosphaeria</taxon>
    </lineage>
</organism>
<feature type="region of interest" description="Disordered" evidence="1">
    <location>
        <begin position="161"/>
        <end position="202"/>
    </location>
</feature>
<proteinExistence type="predicted"/>
<keyword evidence="3" id="KW-1185">Reference proteome</keyword>
<feature type="compositionally biased region" description="Low complexity" evidence="1">
    <location>
        <begin position="454"/>
        <end position="483"/>
    </location>
</feature>
<comment type="caution">
    <text evidence="2">The sequence shown here is derived from an EMBL/GenBank/DDBJ whole genome shotgun (WGS) entry which is preliminary data.</text>
</comment>
<sequence>MADQRPASPPSRAVRMTRRQLAKHEEELSKSQRALAPPSEPEPEPESVAEELVEDAPSPEVVQVHPVEHLDAAPIAALPEQKSEEVHQLEETVVEAQEKVEEAHQSGEPIAEAQEQVVVNIEEPAAEDAIAGAQEQIEDQLTEQDVIDEEPTILAPEVEVTAEPKTLASAKPCEDESTPVTSRATSRTPSRSPGRSPMRLEESIEAIDALEEAIEKVGKAIPIFDTSADEKSPRKATFDQTPSARLKTGAVGKRSPLAAPKLSRNPAPAPKSLKPPAPAPRVSLARASSVRAPPSKDAAARKGPGDVTDYLASKRRPISMTFPAPPAPIRSTKAPTKSSFQLPGDAIAAKLKAQKEERLKREEEEEAATRAAFKARPVPKKPASVPVRQTTASKARENLMNGSTPVKHKDSKVKVVPKDTRTHNEIGCSIPPPPQPTARPLSTSFAPPKPRPRPSSVIIPPRQAALSTSTTLSRSSSSSNRNSMIVPGPVQKSTVTAADAAAQRLKAREIFNRDRIEKEARERERRDKEEAAKRARAAAAERGRIASREWAERQRLRKMGVAVPASRIVEAAGNVDKAIEAARAEAAKDAEVGEGHEAVVESA</sequence>
<dbReference type="OrthoDB" id="3946796at2759"/>
<accession>A0A9P4V784</accession>
<evidence type="ECO:0000313" key="3">
    <source>
        <dbReference type="Proteomes" id="UP000799444"/>
    </source>
</evidence>
<feature type="compositionally biased region" description="Acidic residues" evidence="1">
    <location>
        <begin position="41"/>
        <end position="54"/>
    </location>
</feature>
<dbReference type="Proteomes" id="UP000799444">
    <property type="component" value="Unassembled WGS sequence"/>
</dbReference>
<protein>
    <submittedName>
        <fullName evidence="2">Uncharacterized protein</fullName>
    </submittedName>
</protein>
<feature type="compositionally biased region" description="Low complexity" evidence="1">
    <location>
        <begin position="178"/>
        <end position="197"/>
    </location>
</feature>
<evidence type="ECO:0000256" key="1">
    <source>
        <dbReference type="SAM" id="MobiDB-lite"/>
    </source>
</evidence>
<feature type="compositionally biased region" description="Basic and acidic residues" evidence="1">
    <location>
        <begin position="228"/>
        <end position="237"/>
    </location>
</feature>
<feature type="region of interest" description="Disordered" evidence="1">
    <location>
        <begin position="1"/>
        <end position="57"/>
    </location>
</feature>
<dbReference type="EMBL" id="ML996099">
    <property type="protein sequence ID" value="KAF2740609.1"/>
    <property type="molecule type" value="Genomic_DNA"/>
</dbReference>
<feature type="region of interest" description="Disordered" evidence="1">
    <location>
        <begin position="354"/>
        <end position="494"/>
    </location>
</feature>
<name>A0A9P4V784_9PLEO</name>
<gene>
    <name evidence="2" type="ORF">EJ04DRAFT_161466</name>
</gene>
<dbReference type="AlphaFoldDB" id="A0A9P4V784"/>
<feature type="compositionally biased region" description="Basic and acidic residues" evidence="1">
    <location>
        <begin position="412"/>
        <end position="424"/>
    </location>
</feature>
<feature type="region of interest" description="Disordered" evidence="1">
    <location>
        <begin position="520"/>
        <end position="544"/>
    </location>
</feature>
<evidence type="ECO:0000313" key="2">
    <source>
        <dbReference type="EMBL" id="KAF2740609.1"/>
    </source>
</evidence>
<feature type="region of interest" description="Disordered" evidence="1">
    <location>
        <begin position="224"/>
        <end position="342"/>
    </location>
</feature>